<dbReference type="PANTHER" id="PTHR43428">
    <property type="entry name" value="ARSENATE REDUCTASE"/>
    <property type="match status" value="1"/>
</dbReference>
<dbReference type="GO" id="GO:0046685">
    <property type="term" value="P:response to arsenic-containing substance"/>
    <property type="evidence" value="ECO:0007669"/>
    <property type="project" value="UniProtKB-KW"/>
</dbReference>
<dbReference type="AlphaFoldDB" id="A0A0J5SIP7"/>
<evidence type="ECO:0000313" key="2">
    <source>
        <dbReference type="EMBL" id="KZE47718.1"/>
    </source>
</evidence>
<accession>A0A0J5SIP7</accession>
<sequence length="145" mass="16722">MKNTVYFLSPGQDRSSIAEGWAGRLDMSGWAFKSAGLTRKNRKKSLSTLAMKEYSIDIDTLRRDPIQIDELAGASLIVTIYDEELDDAIKVPEEWKEKVIHWNLPNPQKRSTSDLEEWVFFQEICDEIAMKVRDLESLLPSIRMN</sequence>
<dbReference type="InterPro" id="IPR023485">
    <property type="entry name" value="Ptyr_pPase"/>
</dbReference>
<dbReference type="EMBL" id="LQQY01000021">
    <property type="protein sequence ID" value="KZE47718.1"/>
    <property type="molecule type" value="Genomic_DNA"/>
</dbReference>
<reference evidence="3" key="1">
    <citation type="submission" date="2016-01" db="EMBL/GenBank/DDBJ databases">
        <title>Whole genome sequencing of Bhargavaea cecembensis T14.</title>
        <authorList>
            <person name="Hong K.W."/>
        </authorList>
    </citation>
    <scope>NUCLEOTIDE SEQUENCE [LARGE SCALE GENOMIC DNA]</scope>
    <source>
        <strain evidence="3">M19</strain>
    </source>
</reference>
<dbReference type="SMART" id="SM00226">
    <property type="entry name" value="LMWPc"/>
    <property type="match status" value="1"/>
</dbReference>
<dbReference type="Gene3D" id="3.40.50.2300">
    <property type="match status" value="1"/>
</dbReference>
<dbReference type="InterPro" id="IPR036196">
    <property type="entry name" value="Ptyr_pPase_sf"/>
</dbReference>
<protein>
    <submittedName>
        <fullName evidence="2">Uncharacterized protein</fullName>
    </submittedName>
</protein>
<gene>
    <name evidence="2" type="ORF">AV649_21110</name>
</gene>
<evidence type="ECO:0000256" key="1">
    <source>
        <dbReference type="ARBA" id="ARBA00022849"/>
    </source>
</evidence>
<proteinExistence type="predicted"/>
<dbReference type="SUPFAM" id="SSF52788">
    <property type="entry name" value="Phosphotyrosine protein phosphatases I"/>
    <property type="match status" value="1"/>
</dbReference>
<evidence type="ECO:0000313" key="3">
    <source>
        <dbReference type="Proteomes" id="UP000076510"/>
    </source>
</evidence>
<dbReference type="PANTHER" id="PTHR43428:SF1">
    <property type="entry name" value="ARSENATE REDUCTASE"/>
    <property type="match status" value="1"/>
</dbReference>
<organism evidence="2 3">
    <name type="scientific">Rossellomorea marisflavi</name>
    <dbReference type="NCBI Taxonomy" id="189381"/>
    <lineage>
        <taxon>Bacteria</taxon>
        <taxon>Bacillati</taxon>
        <taxon>Bacillota</taxon>
        <taxon>Bacilli</taxon>
        <taxon>Bacillales</taxon>
        <taxon>Bacillaceae</taxon>
        <taxon>Rossellomorea</taxon>
    </lineage>
</organism>
<keyword evidence="1" id="KW-0059">Arsenical resistance</keyword>
<dbReference type="RefSeq" id="WP_048004438.1">
    <property type="nucleotide sequence ID" value="NZ_CP085398.1"/>
</dbReference>
<dbReference type="PATRIC" id="fig|189381.10.peg.3844"/>
<comment type="caution">
    <text evidence="2">The sequence shown here is derived from an EMBL/GenBank/DDBJ whole genome shotgun (WGS) entry which is preliminary data.</text>
</comment>
<name>A0A0J5SIP7_9BACI</name>
<dbReference type="Proteomes" id="UP000076510">
    <property type="component" value="Unassembled WGS sequence"/>
</dbReference>